<evidence type="ECO:0000313" key="9">
    <source>
        <dbReference type="Proteomes" id="UP001143747"/>
    </source>
</evidence>
<protein>
    <submittedName>
        <fullName evidence="8">TIGR04084 family radical SAM/SPASM domain-containing protein</fullName>
    </submittedName>
</protein>
<dbReference type="NCBIfam" id="TIGR04085">
    <property type="entry name" value="rSAM_more_4Fe4S"/>
    <property type="match status" value="1"/>
</dbReference>
<reference evidence="8" key="1">
    <citation type="submission" date="2022-01" db="EMBL/GenBank/DDBJ databases">
        <title>Draft genome of Methanogenium marinum DSM 15558.</title>
        <authorList>
            <person name="Chen S.-C."/>
            <person name="You Y.-T."/>
        </authorList>
    </citation>
    <scope>NUCLEOTIDE SEQUENCE</scope>
    <source>
        <strain evidence="8">DSM 15558</strain>
    </source>
</reference>
<keyword evidence="2" id="KW-0004">4Fe-4S</keyword>
<evidence type="ECO:0000256" key="5">
    <source>
        <dbReference type="ARBA" id="ARBA00023004"/>
    </source>
</evidence>
<evidence type="ECO:0000256" key="6">
    <source>
        <dbReference type="ARBA" id="ARBA00023014"/>
    </source>
</evidence>
<dbReference type="InterPro" id="IPR058240">
    <property type="entry name" value="rSAM_sf"/>
</dbReference>
<keyword evidence="5" id="KW-0408">Iron</keyword>
<dbReference type="CDD" id="cd01335">
    <property type="entry name" value="Radical_SAM"/>
    <property type="match status" value="1"/>
</dbReference>
<sequence>MYYHILLNDVCNLNCRYCKGRIFPEIDTDCWDPNPRQVQSDITYSHMNLCRFIRQDSDPGLIFYGGEPLLSIETIQSIMQALSGECRFLIHTNGTLLDRVPKDVLMHLETIIVSIDGRRETHDNNRGRGTYQTIVDNCEKIRNMNIPADFIGRMTVTEDTDIYRDVTHLAFETNGLFPSVHWQLDANFSADYCHDSYSAWVKNSYIPGLFRLMDRWVTHMEETGEVLRWYPFVDTMQDALNGIRPSVLRCGSGFANYSITPDGMVAPCPCMIGMKEYYCGDIRKDRPQTVRKVVYSGKCSDCDLFDFCGGRCLYSQVMGLWPDDGCADIYHTVKALSEAVCEALPRVKECIRNNTVSLDQFNHPKFNGCEIIP</sequence>
<keyword evidence="6" id="KW-0411">Iron-sulfur</keyword>
<keyword evidence="4" id="KW-0479">Metal-binding</keyword>
<dbReference type="InterPro" id="IPR023867">
    <property type="entry name" value="Sulphatase_maturase_rSAM"/>
</dbReference>
<dbReference type="InterPro" id="IPR000385">
    <property type="entry name" value="MoaA_NifB_PqqE_Fe-S-bd_CS"/>
</dbReference>
<keyword evidence="3" id="KW-0949">S-adenosyl-L-methionine</keyword>
<proteinExistence type="predicted"/>
<evidence type="ECO:0000313" key="8">
    <source>
        <dbReference type="EMBL" id="MDE4907100.1"/>
    </source>
</evidence>
<evidence type="ECO:0000256" key="1">
    <source>
        <dbReference type="ARBA" id="ARBA00001966"/>
    </source>
</evidence>
<organism evidence="8 9">
    <name type="scientific">Methanogenium marinum</name>
    <dbReference type="NCBI Taxonomy" id="348610"/>
    <lineage>
        <taxon>Archaea</taxon>
        <taxon>Methanobacteriati</taxon>
        <taxon>Methanobacteriota</taxon>
        <taxon>Stenosarchaea group</taxon>
        <taxon>Methanomicrobia</taxon>
        <taxon>Methanomicrobiales</taxon>
        <taxon>Methanomicrobiaceae</taxon>
        <taxon>Methanogenium</taxon>
    </lineage>
</organism>
<dbReference type="SFLD" id="SFLDG01067">
    <property type="entry name" value="SPASM/twitch_domain_containing"/>
    <property type="match status" value="1"/>
</dbReference>
<dbReference type="SFLD" id="SFLDG01104">
    <property type="entry name" value="Uncharacterised_Radical_SAM_Su"/>
    <property type="match status" value="1"/>
</dbReference>
<dbReference type="GO" id="GO:0046872">
    <property type="term" value="F:metal ion binding"/>
    <property type="evidence" value="ECO:0007669"/>
    <property type="project" value="UniProtKB-KW"/>
</dbReference>
<dbReference type="InterPro" id="IPR007197">
    <property type="entry name" value="rSAM"/>
</dbReference>
<dbReference type="NCBIfam" id="TIGR04084">
    <property type="entry name" value="rSAM_AF0577"/>
    <property type="match status" value="1"/>
</dbReference>
<evidence type="ECO:0000256" key="2">
    <source>
        <dbReference type="ARBA" id="ARBA00022485"/>
    </source>
</evidence>
<dbReference type="Proteomes" id="UP001143747">
    <property type="component" value="Unassembled WGS sequence"/>
</dbReference>
<dbReference type="InterPro" id="IPR023885">
    <property type="entry name" value="4Fe4S-binding_SPASM_dom"/>
</dbReference>
<accession>A0A9Q4KN50</accession>
<comment type="caution">
    <text evidence="8">The sequence shown here is derived from an EMBL/GenBank/DDBJ whole genome shotgun (WGS) entry which is preliminary data.</text>
</comment>
<dbReference type="InterPro" id="IPR013785">
    <property type="entry name" value="Aldolase_TIM"/>
</dbReference>
<evidence type="ECO:0000256" key="3">
    <source>
        <dbReference type="ARBA" id="ARBA00022691"/>
    </source>
</evidence>
<dbReference type="PANTHER" id="PTHR43273">
    <property type="entry name" value="ANAEROBIC SULFATASE-MATURATING ENZYME HOMOLOG ASLB-RELATED"/>
    <property type="match status" value="1"/>
</dbReference>
<name>A0A9Q4KN50_9EURY</name>
<dbReference type="SFLD" id="SFLDS00029">
    <property type="entry name" value="Radical_SAM"/>
    <property type="match status" value="1"/>
</dbReference>
<dbReference type="GO" id="GO:0016491">
    <property type="term" value="F:oxidoreductase activity"/>
    <property type="evidence" value="ECO:0007669"/>
    <property type="project" value="InterPro"/>
</dbReference>
<dbReference type="AlphaFoldDB" id="A0A9Q4KN50"/>
<evidence type="ECO:0000259" key="7">
    <source>
        <dbReference type="Pfam" id="PF04055"/>
    </source>
</evidence>
<comment type="cofactor">
    <cofactor evidence="1">
        <name>[4Fe-4S] cluster</name>
        <dbReference type="ChEBI" id="CHEBI:49883"/>
    </cofactor>
</comment>
<dbReference type="EMBL" id="JAKELO010000002">
    <property type="protein sequence ID" value="MDE4907100.1"/>
    <property type="molecule type" value="Genomic_DNA"/>
</dbReference>
<dbReference type="PANTHER" id="PTHR43273:SF2">
    <property type="entry name" value="RADICAL SAM CORE DOMAIN-CONTAINING PROTEIN"/>
    <property type="match status" value="1"/>
</dbReference>
<gene>
    <name evidence="8" type="ORF">L0665_00460</name>
</gene>
<dbReference type="Gene3D" id="3.20.20.70">
    <property type="entry name" value="Aldolase class I"/>
    <property type="match status" value="1"/>
</dbReference>
<dbReference type="Pfam" id="PF04055">
    <property type="entry name" value="Radical_SAM"/>
    <property type="match status" value="1"/>
</dbReference>
<evidence type="ECO:0000256" key="4">
    <source>
        <dbReference type="ARBA" id="ARBA00022723"/>
    </source>
</evidence>
<dbReference type="GO" id="GO:0051539">
    <property type="term" value="F:4 iron, 4 sulfur cluster binding"/>
    <property type="evidence" value="ECO:0007669"/>
    <property type="project" value="UniProtKB-KW"/>
</dbReference>
<keyword evidence="9" id="KW-1185">Reference proteome</keyword>
<dbReference type="SUPFAM" id="SSF102114">
    <property type="entry name" value="Radical SAM enzymes"/>
    <property type="match status" value="1"/>
</dbReference>
<dbReference type="PROSITE" id="PS01305">
    <property type="entry name" value="MOAA_NIFB_PQQE"/>
    <property type="match status" value="1"/>
</dbReference>
<feature type="domain" description="Radical SAM core" evidence="7">
    <location>
        <begin position="9"/>
        <end position="155"/>
    </location>
</feature>
<dbReference type="InterPro" id="IPR023819">
    <property type="entry name" value="Pep-mod_rSAM_AF0577"/>
</dbReference>